<protein>
    <recommendedName>
        <fullName evidence="3">Lipoprotein</fullName>
    </recommendedName>
</protein>
<dbReference type="RefSeq" id="WP_229990114.1">
    <property type="nucleotide sequence ID" value="NZ_JAJJMO010000001.1"/>
</dbReference>
<proteinExistence type="predicted"/>
<evidence type="ECO:0000313" key="1">
    <source>
        <dbReference type="EMBL" id="MCC9073170.1"/>
    </source>
</evidence>
<sequence>MKKLIILIICSCFLLSCEQISKSISDTFKTNDTVVKKEIENPSPQIPENPQPDIQAIINTVLETHAITIHRQQNANGKNINLLTDSSELQKAEDDLKKLPQYAGKEIFVYSIVYFYDYGTINIMLQHPENPKYIDTYDYKNGKWSEPQPVQLSVKDDIKKRLVPLNKINFTNVATVTAIYNKKAQEIEGAKPLTSAYISIWDNQMHWYPTNINGSRERYSIQFKDDGTLESFKQN</sequence>
<dbReference type="Proteomes" id="UP001430919">
    <property type="component" value="Unassembled WGS sequence"/>
</dbReference>
<organism evidence="1 2">
    <name type="scientific">Flavobacterium pisciphilum</name>
    <dbReference type="NCBI Taxonomy" id="2893755"/>
    <lineage>
        <taxon>Bacteria</taxon>
        <taxon>Pseudomonadati</taxon>
        <taxon>Bacteroidota</taxon>
        <taxon>Flavobacteriia</taxon>
        <taxon>Flavobacteriales</taxon>
        <taxon>Flavobacteriaceae</taxon>
        <taxon>Flavobacterium</taxon>
    </lineage>
</organism>
<dbReference type="PROSITE" id="PS51257">
    <property type="entry name" value="PROKAR_LIPOPROTEIN"/>
    <property type="match status" value="1"/>
</dbReference>
<reference evidence="1" key="1">
    <citation type="submission" date="2021-11" db="EMBL/GenBank/DDBJ databases">
        <title>Description of novel Flavobacterium species.</title>
        <authorList>
            <person name="Saticioglu I.B."/>
            <person name="Ay H."/>
            <person name="Altun S."/>
            <person name="Duman M."/>
        </authorList>
    </citation>
    <scope>NUCLEOTIDE SEQUENCE</scope>
    <source>
        <strain evidence="1">F-65</strain>
    </source>
</reference>
<dbReference type="EMBL" id="JAJJMO010000001">
    <property type="protein sequence ID" value="MCC9073170.1"/>
    <property type="molecule type" value="Genomic_DNA"/>
</dbReference>
<evidence type="ECO:0000313" key="2">
    <source>
        <dbReference type="Proteomes" id="UP001430919"/>
    </source>
</evidence>
<evidence type="ECO:0008006" key="3">
    <source>
        <dbReference type="Google" id="ProtNLM"/>
    </source>
</evidence>
<name>A0ABS8MZ88_9FLAO</name>
<gene>
    <name evidence="1" type="ORF">LNQ49_16460</name>
</gene>
<accession>A0ABS8MZ88</accession>
<keyword evidence="2" id="KW-1185">Reference proteome</keyword>
<comment type="caution">
    <text evidence="1">The sequence shown here is derived from an EMBL/GenBank/DDBJ whole genome shotgun (WGS) entry which is preliminary data.</text>
</comment>